<dbReference type="EMBL" id="PPFX01000020">
    <property type="protein sequence ID" value="PNU19961.1"/>
    <property type="molecule type" value="Genomic_DNA"/>
</dbReference>
<dbReference type="InterPro" id="IPR003593">
    <property type="entry name" value="AAA+_ATPase"/>
</dbReference>
<gene>
    <name evidence="2" type="ORF">C2E25_09830</name>
</gene>
<evidence type="ECO:0000313" key="2">
    <source>
        <dbReference type="EMBL" id="PNU19961.1"/>
    </source>
</evidence>
<name>A0A2K2H9M3_9BACT</name>
<proteinExistence type="predicted"/>
<dbReference type="PANTHER" id="PTHR35894">
    <property type="entry name" value="GENERAL SECRETION PATHWAY PROTEIN A-RELATED"/>
    <property type="match status" value="1"/>
</dbReference>
<dbReference type="CDD" id="cd00009">
    <property type="entry name" value="AAA"/>
    <property type="match status" value="1"/>
</dbReference>
<dbReference type="NCBIfam" id="TIGR03015">
    <property type="entry name" value="pepcterm_ATPase"/>
    <property type="match status" value="1"/>
</dbReference>
<protein>
    <submittedName>
        <fullName evidence="2">ATPase</fullName>
    </submittedName>
</protein>
<dbReference type="GO" id="GO:0016887">
    <property type="term" value="F:ATP hydrolysis activity"/>
    <property type="evidence" value="ECO:0007669"/>
    <property type="project" value="InterPro"/>
</dbReference>
<sequence length="382" mass="43314">MMYEQFFHLQCKPFELVPNPAFFYLSRTHRKALSYLEYGIRERAGFVLLTGEVGSGKTTLIHNILNRLEGEIVTARVFNTRVDPTQLLSMINEDFGLSVENRQKIDLLRDLNEFLVSQYAERRQPVLIIDEAQNLSPDSLEEIRLLSNLEAVDRKLLQIVLVGQPELKIIIRRPELRQLRQRINISCHLGPLNEEETEEYFFHRLECAGNAAAVTLPSGAFSRIHRRTEGLPRLVNIVGDYLLLAAFTEGDADLNIELIDEVLADLADGVTFAGPCESVMGTVDADDCHSRLNTLENMVGRPADADSGRGSIQERLLKHENILRKVISGQREQLAGLHTELEKVRLCMEGIEDRLDRVLKLQDRERGAHKDRARTLLAKLSG</sequence>
<dbReference type="SMART" id="SM00382">
    <property type="entry name" value="AAA"/>
    <property type="match status" value="1"/>
</dbReference>
<dbReference type="InterPro" id="IPR049945">
    <property type="entry name" value="AAA_22"/>
</dbReference>
<reference evidence="2 3" key="1">
    <citation type="journal article" date="2018" name="Genome Announc.">
        <title>Genome Sequence of Geothermobacter sp. HR-1 Iron Reducer from the Loihi Seamount.</title>
        <authorList>
            <person name="Smith H."/>
            <person name="Abuyen K."/>
            <person name="Tremblay J."/>
            <person name="Savalia P."/>
            <person name="Perez-Rodriguez I."/>
            <person name="Emerson D."/>
            <person name="Tully B."/>
            <person name="Amend J."/>
        </authorList>
    </citation>
    <scope>NUCLEOTIDE SEQUENCE [LARGE SCALE GENOMIC DNA]</scope>
    <source>
        <strain evidence="2 3">HR-1</strain>
    </source>
</reference>
<feature type="domain" description="AAA+ ATPase" evidence="1">
    <location>
        <begin position="43"/>
        <end position="184"/>
    </location>
</feature>
<organism evidence="2 3">
    <name type="scientific">Geothermobacter hydrogeniphilus</name>
    <dbReference type="NCBI Taxonomy" id="1969733"/>
    <lineage>
        <taxon>Bacteria</taxon>
        <taxon>Pseudomonadati</taxon>
        <taxon>Thermodesulfobacteriota</taxon>
        <taxon>Desulfuromonadia</taxon>
        <taxon>Desulfuromonadales</taxon>
        <taxon>Geothermobacteraceae</taxon>
        <taxon>Geothermobacter</taxon>
    </lineage>
</organism>
<dbReference type="Pfam" id="PF13401">
    <property type="entry name" value="AAA_22"/>
    <property type="match status" value="1"/>
</dbReference>
<dbReference type="PANTHER" id="PTHR35894:SF1">
    <property type="entry name" value="PHOSPHORIBULOKINASE _ URIDINE KINASE FAMILY"/>
    <property type="match status" value="1"/>
</dbReference>
<evidence type="ECO:0000313" key="3">
    <source>
        <dbReference type="Proteomes" id="UP000236340"/>
    </source>
</evidence>
<dbReference type="AlphaFoldDB" id="A0A2K2H9M3"/>
<dbReference type="InterPro" id="IPR052026">
    <property type="entry name" value="ExeA_AAA_ATPase_DNA-bind"/>
</dbReference>
<comment type="caution">
    <text evidence="2">The sequence shown here is derived from an EMBL/GenBank/DDBJ whole genome shotgun (WGS) entry which is preliminary data.</text>
</comment>
<dbReference type="InterPro" id="IPR017466">
    <property type="entry name" value="XrtA-assoc_ATPase-like"/>
</dbReference>
<accession>A0A2K2H9M3</accession>
<dbReference type="SUPFAM" id="SSF52540">
    <property type="entry name" value="P-loop containing nucleoside triphosphate hydrolases"/>
    <property type="match status" value="1"/>
</dbReference>
<evidence type="ECO:0000259" key="1">
    <source>
        <dbReference type="SMART" id="SM00382"/>
    </source>
</evidence>
<dbReference type="Gene3D" id="3.40.50.300">
    <property type="entry name" value="P-loop containing nucleotide triphosphate hydrolases"/>
    <property type="match status" value="1"/>
</dbReference>
<dbReference type="Proteomes" id="UP000236340">
    <property type="component" value="Unassembled WGS sequence"/>
</dbReference>
<dbReference type="InterPro" id="IPR027417">
    <property type="entry name" value="P-loop_NTPase"/>
</dbReference>